<name>A6HWC5_RAT</name>
<organism evidence="1 2">
    <name type="scientific">Rattus norvegicus</name>
    <name type="common">Rat</name>
    <dbReference type="NCBI Taxonomy" id="10116"/>
    <lineage>
        <taxon>Eukaryota</taxon>
        <taxon>Metazoa</taxon>
        <taxon>Chordata</taxon>
        <taxon>Craniata</taxon>
        <taxon>Vertebrata</taxon>
        <taxon>Euteleostomi</taxon>
        <taxon>Mammalia</taxon>
        <taxon>Eutheria</taxon>
        <taxon>Euarchontoglires</taxon>
        <taxon>Glires</taxon>
        <taxon>Rodentia</taxon>
        <taxon>Myomorpha</taxon>
        <taxon>Muroidea</taxon>
        <taxon>Muridae</taxon>
        <taxon>Murinae</taxon>
        <taxon>Rattus</taxon>
    </lineage>
</organism>
<dbReference type="EMBL" id="CH473952">
    <property type="protein sequence ID" value="EDL82411.1"/>
    <property type="molecule type" value="Genomic_DNA"/>
</dbReference>
<evidence type="ECO:0000313" key="3">
    <source>
        <dbReference type="RGD" id="620544"/>
    </source>
</evidence>
<evidence type="ECO:0000313" key="1">
    <source>
        <dbReference type="EMBL" id="EDL82411.1"/>
    </source>
</evidence>
<accession>A6HWC5</accession>
<sequence>MVWWISSFYKSRDASLKSQVHITFSVNRIGSVMEHTLGAAWCKSWWSCTFQHCPFLLF</sequence>
<dbReference type="AlphaFoldDB" id="A6HWC5"/>
<reference evidence="2" key="1">
    <citation type="submission" date="2005-09" db="EMBL/GenBank/DDBJ databases">
        <authorList>
            <person name="Mural R.J."/>
            <person name="Li P.W."/>
            <person name="Adams M.D."/>
            <person name="Amanatides P.G."/>
            <person name="Baden-Tillson H."/>
            <person name="Barnstead M."/>
            <person name="Chin S.H."/>
            <person name="Dew I."/>
            <person name="Evans C.A."/>
            <person name="Ferriera S."/>
            <person name="Flanigan M."/>
            <person name="Fosler C."/>
            <person name="Glodek A."/>
            <person name="Gu Z."/>
            <person name="Holt R.A."/>
            <person name="Jennings D."/>
            <person name="Kraft C.L."/>
            <person name="Lu F."/>
            <person name="Nguyen T."/>
            <person name="Nusskern D.R."/>
            <person name="Pfannkoch C.M."/>
            <person name="Sitter C."/>
            <person name="Sutton G.G."/>
            <person name="Venter J.C."/>
            <person name="Wang Z."/>
            <person name="Woodage T."/>
            <person name="Zheng X.H."/>
            <person name="Zhong F."/>
        </authorList>
    </citation>
    <scope>NUCLEOTIDE SEQUENCE [LARGE SCALE GENOMIC DNA]</scope>
    <source>
        <strain>BN</strain>
        <strain evidence="2">Sprague-Dawley</strain>
    </source>
</reference>
<dbReference type="Proteomes" id="UP000234681">
    <property type="component" value="Chromosome 2"/>
</dbReference>
<proteinExistence type="predicted"/>
<protein>
    <submittedName>
        <fullName evidence="1">B-cell CLL/lymphoma 10, isoform CRA_b</fullName>
    </submittedName>
</protein>
<gene>
    <name evidence="1 3" type="primary">Bcl10</name>
    <name evidence="1" type="ORF">rCG_29020</name>
</gene>
<evidence type="ECO:0000313" key="2">
    <source>
        <dbReference type="Proteomes" id="UP000234681"/>
    </source>
</evidence>
<dbReference type="RGD" id="620544">
    <property type="gene designation" value="Bcl10"/>
</dbReference>